<gene>
    <name evidence="2" type="ORF">EJB05_56844</name>
</gene>
<comment type="caution">
    <text evidence="2">The sequence shown here is derived from an EMBL/GenBank/DDBJ whole genome shotgun (WGS) entry which is preliminary data.</text>
</comment>
<protein>
    <recommendedName>
        <fullName evidence="1">FAD dependent oxidoreductase domain-containing protein</fullName>
    </recommendedName>
</protein>
<dbReference type="PANTHER" id="PTHR13847:SF150">
    <property type="entry name" value="OXIDOREDUCTASE TDA3-RELATED"/>
    <property type="match status" value="1"/>
</dbReference>
<evidence type="ECO:0000313" key="2">
    <source>
        <dbReference type="EMBL" id="TVT97882.1"/>
    </source>
</evidence>
<name>A0A5J9SG63_9POAL</name>
<dbReference type="EMBL" id="RWGY01000924">
    <property type="protein sequence ID" value="TVT97882.1"/>
    <property type="molecule type" value="Genomic_DNA"/>
</dbReference>
<dbReference type="SUPFAM" id="SSF51905">
    <property type="entry name" value="FAD/NAD(P)-binding domain"/>
    <property type="match status" value="1"/>
</dbReference>
<dbReference type="PANTHER" id="PTHR13847">
    <property type="entry name" value="SARCOSINE DEHYDROGENASE-RELATED"/>
    <property type="match status" value="1"/>
</dbReference>
<dbReference type="InterPro" id="IPR006076">
    <property type="entry name" value="FAD-dep_OxRdtase"/>
</dbReference>
<proteinExistence type="predicted"/>
<feature type="non-terminal residue" evidence="2">
    <location>
        <position position="1"/>
    </location>
</feature>
<organism evidence="2 3">
    <name type="scientific">Eragrostis curvula</name>
    <name type="common">weeping love grass</name>
    <dbReference type="NCBI Taxonomy" id="38414"/>
    <lineage>
        <taxon>Eukaryota</taxon>
        <taxon>Viridiplantae</taxon>
        <taxon>Streptophyta</taxon>
        <taxon>Embryophyta</taxon>
        <taxon>Tracheophyta</taxon>
        <taxon>Spermatophyta</taxon>
        <taxon>Magnoliopsida</taxon>
        <taxon>Liliopsida</taxon>
        <taxon>Poales</taxon>
        <taxon>Poaceae</taxon>
        <taxon>PACMAD clade</taxon>
        <taxon>Chloridoideae</taxon>
        <taxon>Eragrostideae</taxon>
        <taxon>Eragrostidinae</taxon>
        <taxon>Eragrostis</taxon>
    </lineage>
</organism>
<reference evidence="2 3" key="1">
    <citation type="journal article" date="2019" name="Sci. Rep.">
        <title>A high-quality genome of Eragrostis curvula grass provides insights into Poaceae evolution and supports new strategies to enhance forage quality.</title>
        <authorList>
            <person name="Carballo J."/>
            <person name="Santos B.A.C.M."/>
            <person name="Zappacosta D."/>
            <person name="Garbus I."/>
            <person name="Selva J.P."/>
            <person name="Gallo C.A."/>
            <person name="Diaz A."/>
            <person name="Albertini E."/>
            <person name="Caccamo M."/>
            <person name="Echenique V."/>
        </authorList>
    </citation>
    <scope>NUCLEOTIDE SEQUENCE [LARGE SCALE GENOMIC DNA]</scope>
    <source>
        <strain evidence="3">cv. Victoria</strain>
        <tissue evidence="2">Leaf</tissue>
    </source>
</reference>
<dbReference type="Gene3D" id="3.30.9.10">
    <property type="entry name" value="D-Amino Acid Oxidase, subunit A, domain 2"/>
    <property type="match status" value="1"/>
</dbReference>
<dbReference type="Gene3D" id="3.50.50.60">
    <property type="entry name" value="FAD/NAD(P)-binding domain"/>
    <property type="match status" value="1"/>
</dbReference>
<dbReference type="Proteomes" id="UP000324897">
    <property type="component" value="Unassembled WGS sequence"/>
</dbReference>
<dbReference type="GO" id="GO:0005737">
    <property type="term" value="C:cytoplasm"/>
    <property type="evidence" value="ECO:0007669"/>
    <property type="project" value="TreeGrafter"/>
</dbReference>
<dbReference type="Pfam" id="PF01266">
    <property type="entry name" value="DAO"/>
    <property type="match status" value="1"/>
</dbReference>
<sequence length="403" mass="42573">LFAASTESSRVHQHNSFPCIHIPHTSRHPPSLRWPPFRPPRPAAWSSAAAASWAPAPAYFLSTHAAAPTVPTLIEKCAPACAASGKAGGFLALDWCDSTPALSALARASFALHHRLAASLDGAEAYGFRPVHTLSICVPTVSTPSTSPTHPLLPAWVNPSASAAPPRELGTPETTAQVHPGLFTKAVLAASGAEVVIGEVERVVVRDGRVAGVAVKGRDGVVDADAVVLALGPWTGRLEMVREVFDVSGLKAHSIVLRPREPEKITPHRRRCSTLRWEVYICGMSKDEDAPDDPATITGEPDSIAMLHKIAGKVSSHLKTEEGAEVVAEQACYLPCSTDGLPIIGEMPGVKGCYVATGHSCWGILNGPATGAALAELILDGKAKTVDLAPFSPARFLERRSRR</sequence>
<dbReference type="OrthoDB" id="498204at2759"/>
<keyword evidence="3" id="KW-1185">Reference proteome</keyword>
<evidence type="ECO:0000259" key="1">
    <source>
        <dbReference type="Pfam" id="PF01266"/>
    </source>
</evidence>
<feature type="domain" description="FAD dependent oxidoreductase" evidence="1">
    <location>
        <begin position="58"/>
        <end position="377"/>
    </location>
</feature>
<dbReference type="AlphaFoldDB" id="A0A5J9SG63"/>
<dbReference type="InterPro" id="IPR036188">
    <property type="entry name" value="FAD/NAD-bd_sf"/>
</dbReference>
<accession>A0A5J9SG63</accession>
<evidence type="ECO:0000313" key="3">
    <source>
        <dbReference type="Proteomes" id="UP000324897"/>
    </source>
</evidence>